<dbReference type="AlphaFoldDB" id="A0A0K2VYU0"/>
<protein>
    <submittedName>
        <fullName evidence="1">Uncharacterized protein</fullName>
    </submittedName>
</protein>
<evidence type="ECO:0000313" key="2">
    <source>
        <dbReference type="Proteomes" id="UP000182888"/>
    </source>
</evidence>
<evidence type="ECO:0000313" key="1">
    <source>
        <dbReference type="EMBL" id="CDX57481.1"/>
    </source>
</evidence>
<reference evidence="2" key="1">
    <citation type="submission" date="2014-08" db="EMBL/GenBank/DDBJ databases">
        <authorList>
            <person name="Edwards T."/>
        </authorList>
    </citation>
    <scope>NUCLEOTIDE SEQUENCE [LARGE SCALE GENOMIC DNA]</scope>
</reference>
<dbReference type="Proteomes" id="UP000182888">
    <property type="component" value="Unassembled WGS sequence"/>
</dbReference>
<sequence length="216" mass="23921">MDEYVLSAGFRSNEAKAFLGVIPFDGTGAFRRRCRSVGRLLCDLEDLRDLMAFSRLFQGDLEPRSLWDTAASNRFQCPNMQVGVLSVRDSDEAKTFACIEPLDLCVYRLCRRRCCLMKEAWDEVLFWKRKRAVVISTPTGLAVILVSAHVISGEGYGAGHHKVGTDGAVARVRLQSHVSAPSIFDQRQARIVGRAAGRSSINQALQRALISLGLAF</sequence>
<dbReference type="EMBL" id="CCND01000015">
    <property type="protein sequence ID" value="CDX57481.1"/>
    <property type="molecule type" value="Genomic_DNA"/>
</dbReference>
<organism evidence="1 2">
    <name type="scientific">Mesorhizobium plurifarium</name>
    <dbReference type="NCBI Taxonomy" id="69974"/>
    <lineage>
        <taxon>Bacteria</taxon>
        <taxon>Pseudomonadati</taxon>
        <taxon>Pseudomonadota</taxon>
        <taxon>Alphaproteobacteria</taxon>
        <taxon>Hyphomicrobiales</taxon>
        <taxon>Phyllobacteriaceae</taxon>
        <taxon>Mesorhizobium</taxon>
    </lineage>
</organism>
<accession>A0A0K2VYU0</accession>
<name>A0A0K2VYU0_MESPL</name>
<gene>
    <name evidence="1" type="ORF">MPL1032_220022</name>
</gene>
<proteinExistence type="predicted"/>